<sequence>MQRGAGKLQRQGLDESSEEPGRSLVQERLSGPGPRAGTPAARAACRGRAGSLRGPRPGSEVQKLGGAGRGSAASPPPPRAASRARPREPRKSGAGAGEAGSPDRRSARSGLSSVLPPCPEHRGRERACGRLPFRGPLGPACRSTCLPSALAPAGEKSEMGDLKSEDKKRVLPTWMTTQEAEKRKVPVKTPKGRRRPAAAQETVATRLAAVRTVYCMSEAEMVAVALGTLIEAREQEKPFEPPTLAGAGKQQLSPTCSTLSPSSPGSGSEGEGNGQDALPPGLGPPRGRTGSEAACSRSPAEDDDMLKYVREIFFS</sequence>
<accession>A0A6J2BKE6</accession>
<feature type="compositionally biased region" description="Basic and acidic residues" evidence="1">
    <location>
        <begin position="155"/>
        <end position="169"/>
    </location>
</feature>
<dbReference type="CTD" id="78996"/>
<organism evidence="2 3">
    <name type="scientific">Zalophus californianus</name>
    <name type="common">California sealion</name>
    <dbReference type="NCBI Taxonomy" id="9704"/>
    <lineage>
        <taxon>Eukaryota</taxon>
        <taxon>Metazoa</taxon>
        <taxon>Chordata</taxon>
        <taxon>Craniata</taxon>
        <taxon>Vertebrata</taxon>
        <taxon>Euteleostomi</taxon>
        <taxon>Mammalia</taxon>
        <taxon>Eutheria</taxon>
        <taxon>Laurasiatheria</taxon>
        <taxon>Carnivora</taxon>
        <taxon>Caniformia</taxon>
        <taxon>Pinnipedia</taxon>
        <taxon>Otariidae</taxon>
        <taxon>Zalophus</taxon>
    </lineage>
</organism>
<feature type="compositionally biased region" description="Basic and acidic residues" evidence="1">
    <location>
        <begin position="119"/>
        <end position="128"/>
    </location>
</feature>
<dbReference type="GO" id="GO:0005737">
    <property type="term" value="C:cytoplasm"/>
    <property type="evidence" value="ECO:0007669"/>
    <property type="project" value="TreeGrafter"/>
</dbReference>
<dbReference type="KEGG" id="zca:113911683"/>
<dbReference type="GO" id="GO:0006303">
    <property type="term" value="P:double-strand break repair via nonhomologous end joining"/>
    <property type="evidence" value="ECO:0007669"/>
    <property type="project" value="TreeGrafter"/>
</dbReference>
<dbReference type="GeneID" id="113911683"/>
<dbReference type="Pfam" id="PF15325">
    <property type="entry name" value="MRI"/>
    <property type="match status" value="1"/>
</dbReference>
<dbReference type="PANTHER" id="PTHR14566">
    <property type="entry name" value="CELL CYCLE REGULATOR OF NON-HOMOLOGOUS END JOINING"/>
    <property type="match status" value="1"/>
</dbReference>
<dbReference type="GO" id="GO:0005634">
    <property type="term" value="C:nucleus"/>
    <property type="evidence" value="ECO:0007669"/>
    <property type="project" value="TreeGrafter"/>
</dbReference>
<dbReference type="GO" id="GO:2001033">
    <property type="term" value="P:negative regulation of double-strand break repair via nonhomologous end joining"/>
    <property type="evidence" value="ECO:0007669"/>
    <property type="project" value="InterPro"/>
</dbReference>
<dbReference type="OrthoDB" id="8936475at2759"/>
<dbReference type="AlphaFoldDB" id="A0A6J2BKE6"/>
<dbReference type="PANTHER" id="PTHR14566:SF0">
    <property type="entry name" value="CELL CYCLE REGULATOR OF NON-HOMOLOGOUS END JOINING"/>
    <property type="match status" value="1"/>
</dbReference>
<name>A0A6J2BKE6_ZALCA</name>
<evidence type="ECO:0000256" key="1">
    <source>
        <dbReference type="SAM" id="MobiDB-lite"/>
    </source>
</evidence>
<dbReference type="Proteomes" id="UP000515165">
    <property type="component" value="Chromosome 12"/>
</dbReference>
<gene>
    <name evidence="3" type="primary">CYREN</name>
</gene>
<feature type="region of interest" description="Disordered" evidence="1">
    <location>
        <begin position="1"/>
        <end position="199"/>
    </location>
</feature>
<dbReference type="InterPro" id="IPR028278">
    <property type="entry name" value="MRI"/>
</dbReference>
<proteinExistence type="predicted"/>
<dbReference type="RefSeq" id="XP_027430303.2">
    <property type="nucleotide sequence ID" value="XM_027574502.2"/>
</dbReference>
<feature type="region of interest" description="Disordered" evidence="1">
    <location>
        <begin position="239"/>
        <end position="301"/>
    </location>
</feature>
<evidence type="ECO:0000313" key="3">
    <source>
        <dbReference type="RefSeq" id="XP_027430303.2"/>
    </source>
</evidence>
<feature type="compositionally biased region" description="Low complexity" evidence="1">
    <location>
        <begin position="31"/>
        <end position="54"/>
    </location>
</feature>
<protein>
    <submittedName>
        <fullName evidence="3">Cell cycle regulator of non-homologous end joining isoform X1</fullName>
    </submittedName>
</protein>
<reference evidence="3" key="1">
    <citation type="submission" date="2025-08" db="UniProtKB">
        <authorList>
            <consortium name="RefSeq"/>
        </authorList>
    </citation>
    <scope>IDENTIFICATION</scope>
    <source>
        <tissue evidence="3">Blood</tissue>
    </source>
</reference>
<feature type="compositionally biased region" description="Low complexity" evidence="1">
    <location>
        <begin position="252"/>
        <end position="266"/>
    </location>
</feature>
<keyword evidence="2" id="KW-1185">Reference proteome</keyword>
<evidence type="ECO:0000313" key="2">
    <source>
        <dbReference type="Proteomes" id="UP000515165"/>
    </source>
</evidence>